<evidence type="ECO:0000313" key="3">
    <source>
        <dbReference type="Proteomes" id="UP000703893"/>
    </source>
</evidence>
<feature type="transmembrane region" description="Helical" evidence="1">
    <location>
        <begin position="127"/>
        <end position="146"/>
    </location>
</feature>
<dbReference type="EMBL" id="VGJX01000427">
    <property type="protein sequence ID" value="MBM3275063.1"/>
    <property type="molecule type" value="Genomic_DNA"/>
</dbReference>
<dbReference type="AlphaFoldDB" id="A0A937X394"/>
<proteinExistence type="predicted"/>
<evidence type="ECO:0000256" key="1">
    <source>
        <dbReference type="SAM" id="Phobius"/>
    </source>
</evidence>
<accession>A0A937X394</accession>
<keyword evidence="1" id="KW-0812">Transmembrane</keyword>
<reference evidence="2 3" key="1">
    <citation type="submission" date="2019-03" db="EMBL/GenBank/DDBJ databases">
        <title>Lake Tanganyika Metagenome-Assembled Genomes (MAGs).</title>
        <authorList>
            <person name="Tran P."/>
        </authorList>
    </citation>
    <scope>NUCLEOTIDE SEQUENCE [LARGE SCALE GENOMIC DNA]</scope>
    <source>
        <strain evidence="2">K_DeepCast_65m_m2_236</strain>
    </source>
</reference>
<keyword evidence="1" id="KW-0472">Membrane</keyword>
<feature type="non-terminal residue" evidence="2">
    <location>
        <position position="157"/>
    </location>
</feature>
<keyword evidence="1" id="KW-1133">Transmembrane helix</keyword>
<dbReference type="Proteomes" id="UP000703893">
    <property type="component" value="Unassembled WGS sequence"/>
</dbReference>
<name>A0A937X394_9BACT</name>
<evidence type="ECO:0000313" key="2">
    <source>
        <dbReference type="EMBL" id="MBM3275063.1"/>
    </source>
</evidence>
<gene>
    <name evidence="2" type="ORF">FJZ00_07910</name>
</gene>
<comment type="caution">
    <text evidence="2">The sequence shown here is derived from an EMBL/GenBank/DDBJ whole genome shotgun (WGS) entry which is preliminary data.</text>
</comment>
<sequence>MGKPIAEVAGAHRAGNFDFLAVAGLLALAFAATLANRAGVIGLHNDDAFYAVAARLIAEGGDPFRSDLTYFSPLERFPVGFPLLLALLWKVGGDAIGVVSLWEIAVATAAFVFLLGAYGLLTRRWAVNPWVAGCAVVLVAFHPLTLKYGASVMSDLP</sequence>
<organism evidence="2 3">
    <name type="scientific">Candidatus Tanganyikabacteria bacterium</name>
    <dbReference type="NCBI Taxonomy" id="2961651"/>
    <lineage>
        <taxon>Bacteria</taxon>
        <taxon>Bacillati</taxon>
        <taxon>Candidatus Sericytochromatia</taxon>
        <taxon>Candidatus Tanganyikabacteria</taxon>
    </lineage>
</organism>
<feature type="transmembrane region" description="Helical" evidence="1">
    <location>
        <begin position="101"/>
        <end position="121"/>
    </location>
</feature>
<protein>
    <submittedName>
        <fullName evidence="2">Uncharacterized protein</fullName>
    </submittedName>
</protein>